<evidence type="ECO:0000313" key="1">
    <source>
        <dbReference type="EMBL" id="KAF9753422.1"/>
    </source>
</evidence>
<dbReference type="GO" id="GO:0003959">
    <property type="term" value="F:NADPH dehydrogenase activity"/>
    <property type="evidence" value="ECO:0007669"/>
    <property type="project" value="InterPro"/>
</dbReference>
<dbReference type="SUPFAM" id="SSF51395">
    <property type="entry name" value="FMN-linked oxidoreductases"/>
    <property type="match status" value="1"/>
</dbReference>
<evidence type="ECO:0008006" key="3">
    <source>
        <dbReference type="Google" id="ProtNLM"/>
    </source>
</evidence>
<proteinExistence type="predicted"/>
<dbReference type="GO" id="GO:0010181">
    <property type="term" value="F:FMN binding"/>
    <property type="evidence" value="ECO:0007669"/>
    <property type="project" value="InterPro"/>
</dbReference>
<dbReference type="GO" id="GO:0050661">
    <property type="term" value="F:NADP binding"/>
    <property type="evidence" value="ECO:0007669"/>
    <property type="project" value="InterPro"/>
</dbReference>
<evidence type="ECO:0000313" key="2">
    <source>
        <dbReference type="Proteomes" id="UP000616885"/>
    </source>
</evidence>
<dbReference type="PANTHER" id="PTHR43303">
    <property type="entry name" value="NADPH DEHYDROGENASE C23G7.10C-RELATED"/>
    <property type="match status" value="1"/>
</dbReference>
<comment type="caution">
    <text evidence="1">The sequence shown here is derived from an EMBL/GenBank/DDBJ whole genome shotgun (WGS) entry which is preliminary data.</text>
</comment>
<gene>
    <name evidence="1" type="ORF">IM811_012180</name>
</gene>
<organism evidence="1 2">
    <name type="scientific">Bionectria ochroleuca</name>
    <name type="common">Gliocladium roseum</name>
    <dbReference type="NCBI Taxonomy" id="29856"/>
    <lineage>
        <taxon>Eukaryota</taxon>
        <taxon>Fungi</taxon>
        <taxon>Dikarya</taxon>
        <taxon>Ascomycota</taxon>
        <taxon>Pezizomycotina</taxon>
        <taxon>Sordariomycetes</taxon>
        <taxon>Hypocreomycetidae</taxon>
        <taxon>Hypocreales</taxon>
        <taxon>Bionectriaceae</taxon>
        <taxon>Clonostachys</taxon>
    </lineage>
</organism>
<protein>
    <recommendedName>
        <fullName evidence="3">NADH:flavin oxidoreductase/NADH oxidase N-terminal domain-containing protein</fullName>
    </recommendedName>
</protein>
<dbReference type="PANTHER" id="PTHR43303:SF2">
    <property type="entry name" value="INDOLEAMINE 2,3-DIOXYGENASE PYRROLE 2,3-DIOXYGENASE (AFU_ORTHOLOGUE AFUA_5G01450"/>
    <property type="match status" value="1"/>
</dbReference>
<dbReference type="AlphaFoldDB" id="A0A8H7TNQ0"/>
<dbReference type="Proteomes" id="UP000616885">
    <property type="component" value="Unassembled WGS sequence"/>
</dbReference>
<dbReference type="EMBL" id="JADCTT010000004">
    <property type="protein sequence ID" value="KAF9753422.1"/>
    <property type="molecule type" value="Genomic_DNA"/>
</dbReference>
<dbReference type="InterPro" id="IPR013785">
    <property type="entry name" value="Aldolase_TIM"/>
</dbReference>
<dbReference type="InterPro" id="IPR044152">
    <property type="entry name" value="YqjM-like"/>
</dbReference>
<accession>A0A8H7TNQ0</accession>
<dbReference type="Gene3D" id="3.20.20.70">
    <property type="entry name" value="Aldolase class I"/>
    <property type="match status" value="1"/>
</dbReference>
<sequence length="163" mass="18205">MPLWLRISATEWMEYADKESWNIEDSIRLAKILPGLAIDVLDVSSGGNNNDQKIKVHTHYQSDLAGQIREAVRAEGLDLTIAAVGQVREADVAREIVQQNGDGRVGVELENGQVTRADLVLVARQFLRDPQFVLRVAEDLNVKVKGLNQYHRAAGKPRPRTKI</sequence>
<name>A0A8H7TNQ0_BIOOC</name>
<reference evidence="1" key="1">
    <citation type="submission" date="2020-10" db="EMBL/GenBank/DDBJ databases">
        <title>High-Quality Genome Resource of Clonostachys rosea strain S41 by Oxford Nanopore Long-Read Sequencing.</title>
        <authorList>
            <person name="Wang H."/>
        </authorList>
    </citation>
    <scope>NUCLEOTIDE SEQUENCE</scope>
    <source>
        <strain evidence="1">S41</strain>
    </source>
</reference>